<keyword evidence="1" id="KW-1133">Transmembrane helix</keyword>
<keyword evidence="1" id="KW-0472">Membrane</keyword>
<proteinExistence type="predicted"/>
<feature type="transmembrane region" description="Helical" evidence="1">
    <location>
        <begin position="45"/>
        <end position="65"/>
    </location>
</feature>
<keyword evidence="1" id="KW-0812">Transmembrane</keyword>
<keyword evidence="3" id="KW-1185">Reference proteome</keyword>
<gene>
    <name evidence="2" type="ORF">HYFRA_00005091</name>
</gene>
<protein>
    <submittedName>
        <fullName evidence="2">Uncharacterized protein</fullName>
    </submittedName>
</protein>
<accession>A0A9N9LAH0</accession>
<dbReference type="EMBL" id="CAJVRL010000127">
    <property type="protein sequence ID" value="CAG8962049.1"/>
    <property type="molecule type" value="Genomic_DNA"/>
</dbReference>
<evidence type="ECO:0000313" key="2">
    <source>
        <dbReference type="EMBL" id="CAG8962049.1"/>
    </source>
</evidence>
<name>A0A9N9LAH0_9HELO</name>
<organism evidence="2 3">
    <name type="scientific">Hymenoscyphus fraxineus</name>
    <dbReference type="NCBI Taxonomy" id="746836"/>
    <lineage>
        <taxon>Eukaryota</taxon>
        <taxon>Fungi</taxon>
        <taxon>Dikarya</taxon>
        <taxon>Ascomycota</taxon>
        <taxon>Pezizomycotina</taxon>
        <taxon>Leotiomycetes</taxon>
        <taxon>Helotiales</taxon>
        <taxon>Helotiaceae</taxon>
        <taxon>Hymenoscyphus</taxon>
    </lineage>
</organism>
<comment type="caution">
    <text evidence="2">The sequence shown here is derived from an EMBL/GenBank/DDBJ whole genome shotgun (WGS) entry which is preliminary data.</text>
</comment>
<dbReference type="Proteomes" id="UP000696280">
    <property type="component" value="Unassembled WGS sequence"/>
</dbReference>
<evidence type="ECO:0000313" key="3">
    <source>
        <dbReference type="Proteomes" id="UP000696280"/>
    </source>
</evidence>
<reference evidence="2" key="1">
    <citation type="submission" date="2021-07" db="EMBL/GenBank/DDBJ databases">
        <authorList>
            <person name="Durling M."/>
        </authorList>
    </citation>
    <scope>NUCLEOTIDE SEQUENCE</scope>
</reference>
<evidence type="ECO:0000256" key="1">
    <source>
        <dbReference type="SAM" id="Phobius"/>
    </source>
</evidence>
<sequence>MLKLSAPLFSKPRIVAACLQENPANPDATERRPKYHHTALSTQNLAFNSFRFIVLAAAYAAYWLLGNHMRSSDKPRKETKIRRTNFTLKFHVAS</sequence>
<dbReference type="AlphaFoldDB" id="A0A9N9LAH0"/>